<accession>A0A0X8NVE4</accession>
<dbReference type="Gene3D" id="3.30.70.2740">
    <property type="match status" value="1"/>
</dbReference>
<dbReference type="InterPro" id="IPR016169">
    <property type="entry name" value="FAD-bd_PCMH_sub2"/>
</dbReference>
<dbReference type="Proteomes" id="UP000060602">
    <property type="component" value="Chromosome"/>
</dbReference>
<feature type="domain" description="FAD-binding PCMH-type" evidence="5">
    <location>
        <begin position="39"/>
        <end position="220"/>
    </location>
</feature>
<dbReference type="EMBL" id="CP014060">
    <property type="protein sequence ID" value="AMG35095.1"/>
    <property type="molecule type" value="Genomic_DNA"/>
</dbReference>
<dbReference type="InterPro" id="IPR016166">
    <property type="entry name" value="FAD-bd_PCMH"/>
</dbReference>
<evidence type="ECO:0000313" key="7">
    <source>
        <dbReference type="Proteomes" id="UP000060602"/>
    </source>
</evidence>
<dbReference type="SUPFAM" id="SSF55103">
    <property type="entry name" value="FAD-linked oxidases, C-terminal domain"/>
    <property type="match status" value="1"/>
</dbReference>
<dbReference type="Gene3D" id="3.30.465.10">
    <property type="match status" value="1"/>
</dbReference>
<evidence type="ECO:0000259" key="5">
    <source>
        <dbReference type="PROSITE" id="PS51387"/>
    </source>
</evidence>
<keyword evidence="3" id="KW-0285">Flavoprotein</keyword>
<dbReference type="PANTHER" id="PTHR43716">
    <property type="entry name" value="D-2-HYDROXYGLUTARATE DEHYDROGENASE, MITOCHONDRIAL"/>
    <property type="match status" value="1"/>
</dbReference>
<dbReference type="InterPro" id="IPR036318">
    <property type="entry name" value="FAD-bd_PCMH-like_sf"/>
</dbReference>
<dbReference type="InterPro" id="IPR051264">
    <property type="entry name" value="FAD-oxidored/transferase_4"/>
</dbReference>
<name>A0A0X8NVE4_ALCXX</name>
<proteinExistence type="inferred from homology"/>
<reference evidence="7" key="1">
    <citation type="submission" date="2015-12" db="EMBL/GenBank/DDBJ databases">
        <title>FDA dAtabase for Regulatory Grade micrObial Sequences (FDA-ARGOS): Supporting development and validation of Infectious Disease Dx tests.</title>
        <authorList>
            <person name="Case J."/>
            <person name="Tallon L."/>
            <person name="Sadzewicz L."/>
            <person name="Sengamalay N."/>
            <person name="Ott S."/>
            <person name="Godinez A."/>
            <person name="Nagaraj S."/>
            <person name="Nadendla S."/>
            <person name="Sichtig H."/>
        </authorList>
    </citation>
    <scope>NUCLEOTIDE SEQUENCE [LARGE SCALE GENOMIC DNA]</scope>
    <source>
        <strain evidence="7">FDAARGOS_147</strain>
    </source>
</reference>
<dbReference type="GO" id="GO:0071949">
    <property type="term" value="F:FAD binding"/>
    <property type="evidence" value="ECO:0007669"/>
    <property type="project" value="InterPro"/>
</dbReference>
<dbReference type="Gene3D" id="3.30.43.10">
    <property type="entry name" value="Uridine Diphospho-n-acetylenolpyruvylglucosamine Reductase, domain 2"/>
    <property type="match status" value="1"/>
</dbReference>
<gene>
    <name evidence="6" type="ORF">AL504_02950</name>
</gene>
<dbReference type="GO" id="GO:0022904">
    <property type="term" value="P:respiratory electron transport chain"/>
    <property type="evidence" value="ECO:0007669"/>
    <property type="project" value="TreeGrafter"/>
</dbReference>
<dbReference type="FunFam" id="1.10.45.10:FF:000001">
    <property type="entry name" value="D-lactate dehydrogenase mitochondrial"/>
    <property type="match status" value="1"/>
</dbReference>
<dbReference type="InterPro" id="IPR004113">
    <property type="entry name" value="FAD-bd_oxidored_4_C"/>
</dbReference>
<dbReference type="Gene3D" id="1.10.45.10">
    <property type="entry name" value="Vanillyl-alcohol Oxidase, Chain A, domain 4"/>
    <property type="match status" value="1"/>
</dbReference>
<dbReference type="InterPro" id="IPR016164">
    <property type="entry name" value="FAD-linked_Oxase-like_C"/>
</dbReference>
<dbReference type="Pfam" id="PF01565">
    <property type="entry name" value="FAD_binding_4"/>
    <property type="match status" value="1"/>
</dbReference>
<organism evidence="6 7">
    <name type="scientific">Alcaligenes xylosoxydans xylosoxydans</name>
    <name type="common">Achromobacter xylosoxidans</name>
    <dbReference type="NCBI Taxonomy" id="85698"/>
    <lineage>
        <taxon>Bacteria</taxon>
        <taxon>Pseudomonadati</taxon>
        <taxon>Pseudomonadota</taxon>
        <taxon>Betaproteobacteria</taxon>
        <taxon>Burkholderiales</taxon>
        <taxon>Alcaligenaceae</taxon>
        <taxon>Achromobacter</taxon>
    </lineage>
</organism>
<evidence type="ECO:0000256" key="2">
    <source>
        <dbReference type="ARBA" id="ARBA00008000"/>
    </source>
</evidence>
<dbReference type="InterPro" id="IPR006094">
    <property type="entry name" value="Oxid_FAD_bind_N"/>
</dbReference>
<dbReference type="RefSeq" id="WP_061071126.1">
    <property type="nucleotide sequence ID" value="NZ_CP014060.2"/>
</dbReference>
<sequence length="473" mass="49452">MTTAADDTLLAALRARLGEDWVLTGADAAPFLTDQRRVLHGQTLAVARPADADGVAAVLRLCRAARVPVVPQGGNTGLMGGATPDCGGHSVVLSLGRLNRVLGIDTDNDTITVQAGCVLAQVQEAASQAGRLFPLSLGSEGSCTIGGNLATNAGGTQVLRYGNARELTLGLEVVTAEGEVWNGLRGLRKDNTGYSLRDLYIGSEGTLGVITAATLKLYPKPAEQGSALAGLPSIEAALAFLSLARRRLGAQLTAFELIGRPVLELVARHVPEQPQPLPALAQPWYALLEVSANEAGAADALQRLAETALGEGLLEDAAIAHSLLQAAAFWRLRDEAIGLAQARDGGNVKHDISVPVSRIPAFLQGAAQALHALDPGLRPMAFGHLGDGNLHYNVSHDPAGPVARLFANEARIHDLVHAQAHAQGGSISAEHGIGQVKRDALPHFKSPLELALMRRVKQALDPLNLMNPGKVLS</sequence>
<dbReference type="InterPro" id="IPR016167">
    <property type="entry name" value="FAD-bd_PCMH_sub1"/>
</dbReference>
<dbReference type="Pfam" id="PF02913">
    <property type="entry name" value="FAD-oxidase_C"/>
    <property type="match status" value="1"/>
</dbReference>
<evidence type="ECO:0000256" key="1">
    <source>
        <dbReference type="ARBA" id="ARBA00001974"/>
    </source>
</evidence>
<keyword evidence="4" id="KW-0274">FAD</keyword>
<evidence type="ECO:0000313" key="6">
    <source>
        <dbReference type="EMBL" id="AMG35095.1"/>
    </source>
</evidence>
<protein>
    <submittedName>
        <fullName evidence="6">FAD-binding oxidoreductase</fullName>
    </submittedName>
</protein>
<dbReference type="AlphaFoldDB" id="A0A0X8NVE4"/>
<comment type="similarity">
    <text evidence="2">Belongs to the FAD-binding oxidoreductase/transferase type 4 family.</text>
</comment>
<dbReference type="InterPro" id="IPR016171">
    <property type="entry name" value="Vanillyl_alc_oxidase_C-sub2"/>
</dbReference>
<dbReference type="GO" id="GO:0003824">
    <property type="term" value="F:catalytic activity"/>
    <property type="evidence" value="ECO:0007669"/>
    <property type="project" value="InterPro"/>
</dbReference>
<dbReference type="PROSITE" id="PS51387">
    <property type="entry name" value="FAD_PCMH"/>
    <property type="match status" value="1"/>
</dbReference>
<dbReference type="SUPFAM" id="SSF56176">
    <property type="entry name" value="FAD-binding/transporter-associated domain-like"/>
    <property type="match status" value="1"/>
</dbReference>
<dbReference type="PANTHER" id="PTHR43716:SF2">
    <property type="entry name" value="BLL6224 PROTEIN"/>
    <property type="match status" value="1"/>
</dbReference>
<comment type="cofactor">
    <cofactor evidence="1">
        <name>FAD</name>
        <dbReference type="ChEBI" id="CHEBI:57692"/>
    </cofactor>
</comment>
<evidence type="ECO:0000256" key="4">
    <source>
        <dbReference type="ARBA" id="ARBA00022827"/>
    </source>
</evidence>
<dbReference type="Gene3D" id="3.30.70.2190">
    <property type="match status" value="1"/>
</dbReference>
<evidence type="ECO:0000256" key="3">
    <source>
        <dbReference type="ARBA" id="ARBA00022630"/>
    </source>
</evidence>